<reference evidence="2 3" key="1">
    <citation type="submission" date="2020-04" db="EMBL/GenBank/DDBJ databases">
        <authorList>
            <person name="Laetsch R D."/>
            <person name="Stevens L."/>
            <person name="Kumar S."/>
            <person name="Blaxter L. M."/>
        </authorList>
    </citation>
    <scope>NUCLEOTIDE SEQUENCE [LARGE SCALE GENOMIC DNA]</scope>
</reference>
<dbReference type="EMBL" id="CADEPM010000002">
    <property type="protein sequence ID" value="CAB3399736.1"/>
    <property type="molecule type" value="Genomic_DNA"/>
</dbReference>
<feature type="region of interest" description="Disordered" evidence="1">
    <location>
        <begin position="66"/>
        <end position="108"/>
    </location>
</feature>
<sequence length="148" mass="16652">MQPPSMGVNGFGRRSHNFSSPSLVDYRSQPSHYGSQSSIFQKAGNQSPPDYALLFEQPVVVLRSKKPSTVRSAKEESRLRSQQPPNNIQRVQVVRSRPQSTTSYNSLASSGMENVHWRNSVMSSVTPDTRRHTLYDDDDSPRVVSIFI</sequence>
<dbReference type="Proteomes" id="UP000494206">
    <property type="component" value="Unassembled WGS sequence"/>
</dbReference>
<protein>
    <submittedName>
        <fullName evidence="2">Uncharacterized protein</fullName>
    </submittedName>
</protein>
<evidence type="ECO:0000256" key="1">
    <source>
        <dbReference type="SAM" id="MobiDB-lite"/>
    </source>
</evidence>
<feature type="compositionally biased region" description="Polar residues" evidence="1">
    <location>
        <begin position="80"/>
        <end position="90"/>
    </location>
</feature>
<evidence type="ECO:0000313" key="3">
    <source>
        <dbReference type="Proteomes" id="UP000494206"/>
    </source>
</evidence>
<keyword evidence="3" id="KW-1185">Reference proteome</keyword>
<organism evidence="2 3">
    <name type="scientific">Caenorhabditis bovis</name>
    <dbReference type="NCBI Taxonomy" id="2654633"/>
    <lineage>
        <taxon>Eukaryota</taxon>
        <taxon>Metazoa</taxon>
        <taxon>Ecdysozoa</taxon>
        <taxon>Nematoda</taxon>
        <taxon>Chromadorea</taxon>
        <taxon>Rhabditida</taxon>
        <taxon>Rhabditina</taxon>
        <taxon>Rhabditomorpha</taxon>
        <taxon>Rhabditoidea</taxon>
        <taxon>Rhabditidae</taxon>
        <taxon>Peloderinae</taxon>
        <taxon>Caenorhabditis</taxon>
    </lineage>
</organism>
<gene>
    <name evidence="2" type="ORF">CBOVIS_LOCUS2813</name>
</gene>
<evidence type="ECO:0000313" key="2">
    <source>
        <dbReference type="EMBL" id="CAB3399736.1"/>
    </source>
</evidence>
<feature type="compositionally biased region" description="Polar residues" evidence="1">
    <location>
        <begin position="97"/>
        <end position="108"/>
    </location>
</feature>
<name>A0A8S1EHV0_9PELO</name>
<dbReference type="AlphaFoldDB" id="A0A8S1EHV0"/>
<feature type="region of interest" description="Disordered" evidence="1">
    <location>
        <begin position="1"/>
        <end position="47"/>
    </location>
</feature>
<comment type="caution">
    <text evidence="2">The sequence shown here is derived from an EMBL/GenBank/DDBJ whole genome shotgun (WGS) entry which is preliminary data.</text>
</comment>
<feature type="compositionally biased region" description="Polar residues" evidence="1">
    <location>
        <begin position="17"/>
        <end position="47"/>
    </location>
</feature>
<accession>A0A8S1EHV0</accession>
<proteinExistence type="predicted"/>
<dbReference type="OrthoDB" id="10035013at2759"/>